<keyword evidence="3" id="KW-0732">Signal</keyword>
<dbReference type="Proteomes" id="UP001161391">
    <property type="component" value="Unassembled WGS sequence"/>
</dbReference>
<comment type="caution">
    <text evidence="5">The sequence shown here is derived from an EMBL/GenBank/DDBJ whole genome shotgun (WGS) entry which is preliminary data.</text>
</comment>
<evidence type="ECO:0000256" key="1">
    <source>
        <dbReference type="ARBA" id="ARBA00022801"/>
    </source>
</evidence>
<dbReference type="Gene3D" id="3.40.50.1820">
    <property type="entry name" value="alpha/beta hydrolase"/>
    <property type="match status" value="1"/>
</dbReference>
<reference evidence="5" key="1">
    <citation type="journal article" date="2014" name="Int. J. Syst. Evol. Microbiol.">
        <title>Complete genome of a new Firmicutes species belonging to the dominant human colonic microbiota ('Ruminococcus bicirculans') reveals two chromosomes and a selective capacity to utilize plant glucans.</title>
        <authorList>
            <consortium name="NISC Comparative Sequencing Program"/>
            <person name="Wegmann U."/>
            <person name="Louis P."/>
            <person name="Goesmann A."/>
            <person name="Henrissat B."/>
            <person name="Duncan S.H."/>
            <person name="Flint H.J."/>
        </authorList>
    </citation>
    <scope>NUCLEOTIDE SEQUENCE</scope>
    <source>
        <strain evidence="5">NBRC 108219</strain>
    </source>
</reference>
<dbReference type="Pfam" id="PF00326">
    <property type="entry name" value="Peptidase_S9"/>
    <property type="match status" value="1"/>
</dbReference>
<dbReference type="Pfam" id="PF07676">
    <property type="entry name" value="PD40"/>
    <property type="match status" value="1"/>
</dbReference>
<dbReference type="InterPro" id="IPR011659">
    <property type="entry name" value="WD40"/>
</dbReference>
<dbReference type="PROSITE" id="PS51257">
    <property type="entry name" value="PROKAR_LIPOPROTEIN"/>
    <property type="match status" value="1"/>
</dbReference>
<dbReference type="Gene3D" id="2.120.10.30">
    <property type="entry name" value="TolB, C-terminal domain"/>
    <property type="match status" value="1"/>
</dbReference>
<evidence type="ECO:0000313" key="6">
    <source>
        <dbReference type="Proteomes" id="UP001161391"/>
    </source>
</evidence>
<dbReference type="EMBL" id="BSNK01000002">
    <property type="protein sequence ID" value="GLQ24523.1"/>
    <property type="molecule type" value="Genomic_DNA"/>
</dbReference>
<dbReference type="PANTHER" id="PTHR42776:SF27">
    <property type="entry name" value="DIPEPTIDYL PEPTIDASE FAMILY MEMBER 6"/>
    <property type="match status" value="1"/>
</dbReference>
<dbReference type="InterPro" id="IPR029058">
    <property type="entry name" value="AB_hydrolase_fold"/>
</dbReference>
<keyword evidence="2" id="KW-0720">Serine protease</keyword>
<sequence length="651" mass="70340">MTIRYLLPLAFLLASCAPDATQTEVPPDATEVVKTEPAPLTYMQPVASDADLDSAVAPYVMARGAGPSRLSPDGTTIATRLSLTGDRQLYVMDANADDPKETLQQLSFGSGITFFEFSPKGDLVFGSDNNGDERENYWRVSKVDGVWGEPSLILAATEQGFRQFGGFTSDGQTIVFSSTERNGADFDIYKADVTSGEATLVYEGVLGNYVQAVGPDGRTAIISETVGEDSDKLFALDLESGQRTVLSDPTPRANHTDAGVEYLSANSVLLATNRGGEFAALTLFDVSGSEAATPFVPAADRDVDGFSVCGGSTLYTVNQDGFSETRVVRPNDENVAVEGLPAGVHSVDCAGSQALVRVSASNIPGDLYHVDLETLESRRIFTSDYDTLDPAFLIQPESVRLNARDGVEVQGLLYLPRGALETPPVVFMVHGGPTAQARPSYNGTVQYLLSRGIAVFQSNVRGSTGFGRTYVTLDDQRNRLDSVRDLVDMLDHLESDGRVDTSRAAVMGGSYGGYMVNAVLADYPNVFDAGVALFGVGDWVTALEVASPGLKAADLIEYGDINDPEWRAFYTEISPIGKADQIRVPVLYSHGAMDPRIDVHETEVMVRALRDNGIRADYVLMPDEGHGWRKLSNRLYYERVQADFLAEVLEK</sequence>
<keyword evidence="6" id="KW-1185">Reference proteome</keyword>
<dbReference type="PRINTS" id="PR00862">
    <property type="entry name" value="PROLIGOPTASE"/>
</dbReference>
<protein>
    <submittedName>
        <fullName evidence="5">Peptidase S9</fullName>
    </submittedName>
</protein>
<organism evidence="5 6">
    <name type="scientific">Algimonas ampicilliniresistens</name>
    <dbReference type="NCBI Taxonomy" id="1298735"/>
    <lineage>
        <taxon>Bacteria</taxon>
        <taxon>Pseudomonadati</taxon>
        <taxon>Pseudomonadota</taxon>
        <taxon>Alphaproteobacteria</taxon>
        <taxon>Maricaulales</taxon>
        <taxon>Robiginitomaculaceae</taxon>
        <taxon>Algimonas</taxon>
    </lineage>
</organism>
<evidence type="ECO:0000256" key="3">
    <source>
        <dbReference type="SAM" id="SignalP"/>
    </source>
</evidence>
<proteinExistence type="predicted"/>
<dbReference type="RefSeq" id="WP_284391007.1">
    <property type="nucleotide sequence ID" value="NZ_BSNK01000002.1"/>
</dbReference>
<dbReference type="InterPro" id="IPR002470">
    <property type="entry name" value="Peptidase_S9A"/>
</dbReference>
<feature type="domain" description="Peptidase S9 prolyl oligopeptidase catalytic" evidence="4">
    <location>
        <begin position="440"/>
        <end position="650"/>
    </location>
</feature>
<reference evidence="5" key="2">
    <citation type="submission" date="2023-01" db="EMBL/GenBank/DDBJ databases">
        <title>Draft genome sequence of Algimonas ampicilliniresistens strain NBRC 108219.</title>
        <authorList>
            <person name="Sun Q."/>
            <person name="Mori K."/>
        </authorList>
    </citation>
    <scope>NUCLEOTIDE SEQUENCE</scope>
    <source>
        <strain evidence="5">NBRC 108219</strain>
    </source>
</reference>
<gene>
    <name evidence="5" type="ORF">GCM10007853_23970</name>
</gene>
<feature type="signal peptide" evidence="3">
    <location>
        <begin position="1"/>
        <end position="20"/>
    </location>
</feature>
<evidence type="ECO:0000256" key="2">
    <source>
        <dbReference type="ARBA" id="ARBA00022825"/>
    </source>
</evidence>
<name>A0ABQ5VAS0_9PROT</name>
<keyword evidence="2" id="KW-0645">Protease</keyword>
<evidence type="ECO:0000313" key="5">
    <source>
        <dbReference type="EMBL" id="GLQ24523.1"/>
    </source>
</evidence>
<keyword evidence="1" id="KW-0378">Hydrolase</keyword>
<dbReference type="SUPFAM" id="SSF53474">
    <property type="entry name" value="alpha/beta-Hydrolases"/>
    <property type="match status" value="1"/>
</dbReference>
<accession>A0ABQ5VAS0</accession>
<evidence type="ECO:0000259" key="4">
    <source>
        <dbReference type="Pfam" id="PF00326"/>
    </source>
</evidence>
<dbReference type="SUPFAM" id="SSF69322">
    <property type="entry name" value="Tricorn protease domain 2"/>
    <property type="match status" value="1"/>
</dbReference>
<dbReference type="PANTHER" id="PTHR42776">
    <property type="entry name" value="SERINE PEPTIDASE S9 FAMILY MEMBER"/>
    <property type="match status" value="1"/>
</dbReference>
<dbReference type="InterPro" id="IPR001375">
    <property type="entry name" value="Peptidase_S9_cat"/>
</dbReference>
<dbReference type="InterPro" id="IPR011042">
    <property type="entry name" value="6-blade_b-propeller_TolB-like"/>
</dbReference>
<feature type="chain" id="PRO_5045709913" evidence="3">
    <location>
        <begin position="21"/>
        <end position="651"/>
    </location>
</feature>